<dbReference type="PRINTS" id="PR00261">
    <property type="entry name" value="LDLRECEPTOR"/>
</dbReference>
<keyword evidence="12" id="KW-1185">Reference proteome</keyword>
<dbReference type="PROSITE" id="PS50068">
    <property type="entry name" value="LDLRA_2"/>
    <property type="match status" value="3"/>
</dbReference>
<feature type="disulfide bond" evidence="8">
    <location>
        <begin position="130"/>
        <end position="142"/>
    </location>
</feature>
<accession>A0A3P6U3V3</accession>
<dbReference type="SMART" id="SM00192">
    <property type="entry name" value="LDLa"/>
    <property type="match status" value="3"/>
</dbReference>
<protein>
    <recommendedName>
        <fullName evidence="10">Ig-like domain-containing protein</fullName>
    </recommendedName>
</protein>
<keyword evidence="3" id="KW-0812">Transmembrane</keyword>
<gene>
    <name evidence="11" type="ORF">NLS_LOCUS1395</name>
</gene>
<feature type="disulfide bond" evidence="8">
    <location>
        <begin position="380"/>
        <end position="392"/>
    </location>
</feature>
<dbReference type="Pfam" id="PF07679">
    <property type="entry name" value="I-set"/>
    <property type="match status" value="1"/>
</dbReference>
<evidence type="ECO:0000256" key="4">
    <source>
        <dbReference type="ARBA" id="ARBA00022737"/>
    </source>
</evidence>
<dbReference type="OrthoDB" id="9990982at2759"/>
<dbReference type="GO" id="GO:0005886">
    <property type="term" value="C:plasma membrane"/>
    <property type="evidence" value="ECO:0007669"/>
    <property type="project" value="TreeGrafter"/>
</dbReference>
<evidence type="ECO:0000256" key="7">
    <source>
        <dbReference type="ARBA" id="ARBA00023157"/>
    </source>
</evidence>
<dbReference type="GO" id="GO:0016192">
    <property type="term" value="P:vesicle-mediated transport"/>
    <property type="evidence" value="ECO:0007669"/>
    <property type="project" value="UniProtKB-ARBA"/>
</dbReference>
<feature type="chain" id="PRO_5018089065" description="Ig-like domain-containing protein" evidence="9">
    <location>
        <begin position="19"/>
        <end position="437"/>
    </location>
</feature>
<dbReference type="Pfam" id="PF00057">
    <property type="entry name" value="Ldl_recept_a"/>
    <property type="match status" value="2"/>
</dbReference>
<dbReference type="OMA" id="LYNRHIP"/>
<dbReference type="EMBL" id="UYRX01000048">
    <property type="protein sequence ID" value="VDK71311.1"/>
    <property type="molecule type" value="Genomic_DNA"/>
</dbReference>
<evidence type="ECO:0000256" key="2">
    <source>
        <dbReference type="ARBA" id="ARBA00004308"/>
    </source>
</evidence>
<dbReference type="InterPro" id="IPR013098">
    <property type="entry name" value="Ig_I-set"/>
</dbReference>
<feature type="disulfide bond" evidence="8">
    <location>
        <begin position="137"/>
        <end position="155"/>
    </location>
</feature>
<feature type="disulfide bond" evidence="8">
    <location>
        <begin position="149"/>
        <end position="164"/>
    </location>
</feature>
<evidence type="ECO:0000256" key="6">
    <source>
        <dbReference type="ARBA" id="ARBA00023136"/>
    </source>
</evidence>
<evidence type="ECO:0000256" key="1">
    <source>
        <dbReference type="ARBA" id="ARBA00004167"/>
    </source>
</evidence>
<keyword evidence="6" id="KW-0472">Membrane</keyword>
<sequence length="437" mass="48360">MVLIPPLLAAATFLVVHRFTINFTDLPYSNELHYPNAKQFVRTSRQISDALQTTLAALPGERSISVISYRYEQLTGTLVTIEIASQEAQPSLRKTIEKAIRTGKIGGHAVTFNGFRWHTVKELPVMVMNCSSVQFKCPDGSCIDVDQRCDDTQHCSDGGDQVHCESKNGTIILISPYAVLLPGDSIRISAKVVGAFPPHKARWLHNGKPIGHDARIIRYYNTSTKYYLLIDNISSDDGGIYEMNINDVAEAITINVSTSGGIIRKRCFNENNCTAALCEADEYLCQIDNFCLPRSVICNGKRDCTDMADEANCNTVSRHINRKLKWLAAQPTVKCPDGSMPEFSLHGSTYCWSNSVCPSDTACIEGKCCRTDSPYSFRQCPETFWECGSGECVPLETRCDGLQACSDGSDEVHCGLNFIFSKTLVGWLLKFLIAADK</sequence>
<dbReference type="InterPro" id="IPR036055">
    <property type="entry name" value="LDL_receptor-like_sf"/>
</dbReference>
<evidence type="ECO:0000313" key="12">
    <source>
        <dbReference type="Proteomes" id="UP000277928"/>
    </source>
</evidence>
<reference evidence="11 12" key="1">
    <citation type="submission" date="2018-08" db="EMBL/GenBank/DDBJ databases">
        <authorList>
            <person name="Laetsch R D."/>
            <person name="Stevens L."/>
            <person name="Kumar S."/>
            <person name="Blaxter L. M."/>
        </authorList>
    </citation>
    <scope>NUCLEOTIDE SEQUENCE [LARGE SCALE GENOMIC DNA]</scope>
</reference>
<dbReference type="SUPFAM" id="SSF57424">
    <property type="entry name" value="LDL receptor-like module"/>
    <property type="match status" value="3"/>
</dbReference>
<evidence type="ECO:0000313" key="11">
    <source>
        <dbReference type="EMBL" id="VDK71311.1"/>
    </source>
</evidence>
<dbReference type="PROSITE" id="PS01209">
    <property type="entry name" value="LDLRA_1"/>
    <property type="match status" value="1"/>
</dbReference>
<evidence type="ECO:0000256" key="3">
    <source>
        <dbReference type="ARBA" id="ARBA00022692"/>
    </source>
</evidence>
<organism evidence="11 12">
    <name type="scientific">Litomosoides sigmodontis</name>
    <name type="common">Filarial nematode worm</name>
    <dbReference type="NCBI Taxonomy" id="42156"/>
    <lineage>
        <taxon>Eukaryota</taxon>
        <taxon>Metazoa</taxon>
        <taxon>Ecdysozoa</taxon>
        <taxon>Nematoda</taxon>
        <taxon>Chromadorea</taxon>
        <taxon>Rhabditida</taxon>
        <taxon>Spirurina</taxon>
        <taxon>Spiruromorpha</taxon>
        <taxon>Filarioidea</taxon>
        <taxon>Onchocercidae</taxon>
        <taxon>Litomosoides</taxon>
    </lineage>
</organism>
<comment type="caution">
    <text evidence="8">Lacks conserved residue(s) required for the propagation of feature annotation.</text>
</comment>
<keyword evidence="4" id="KW-0677">Repeat</keyword>
<dbReference type="Gene3D" id="2.60.40.10">
    <property type="entry name" value="Immunoglobulins"/>
    <property type="match status" value="1"/>
</dbReference>
<dbReference type="InterPro" id="IPR002172">
    <property type="entry name" value="LDrepeatLR_classA_rpt"/>
</dbReference>
<dbReference type="InterPro" id="IPR050685">
    <property type="entry name" value="LDLR"/>
</dbReference>
<name>A0A3P6U3V3_LITSI</name>
<dbReference type="InterPro" id="IPR007110">
    <property type="entry name" value="Ig-like_dom"/>
</dbReference>
<proteinExistence type="predicted"/>
<dbReference type="STRING" id="42156.A0A3P6U3V3"/>
<evidence type="ECO:0000256" key="5">
    <source>
        <dbReference type="ARBA" id="ARBA00022989"/>
    </source>
</evidence>
<evidence type="ECO:0000259" key="10">
    <source>
        <dbReference type="PROSITE" id="PS50835"/>
    </source>
</evidence>
<feature type="disulfide bond" evidence="8">
    <location>
        <begin position="387"/>
        <end position="405"/>
    </location>
</feature>
<feature type="domain" description="Ig-like" evidence="10">
    <location>
        <begin position="169"/>
        <end position="259"/>
    </location>
</feature>
<keyword evidence="9" id="KW-0732">Signal</keyword>
<dbReference type="InterPro" id="IPR036179">
    <property type="entry name" value="Ig-like_dom_sf"/>
</dbReference>
<evidence type="ECO:0000256" key="9">
    <source>
        <dbReference type="SAM" id="SignalP"/>
    </source>
</evidence>
<dbReference type="GO" id="GO:0012505">
    <property type="term" value="C:endomembrane system"/>
    <property type="evidence" value="ECO:0007669"/>
    <property type="project" value="UniProtKB-SubCell"/>
</dbReference>
<dbReference type="PANTHER" id="PTHR24270">
    <property type="entry name" value="LOW-DENSITY LIPOPROTEIN RECEPTOR-RELATED"/>
    <property type="match status" value="1"/>
</dbReference>
<comment type="subcellular location">
    <subcellularLocation>
        <location evidence="2">Endomembrane system</location>
    </subcellularLocation>
    <subcellularLocation>
        <location evidence="1">Membrane</location>
        <topology evidence="1">Single-pass membrane protein</topology>
    </subcellularLocation>
</comment>
<dbReference type="Proteomes" id="UP000277928">
    <property type="component" value="Unassembled WGS sequence"/>
</dbReference>
<keyword evidence="7 8" id="KW-1015">Disulfide bond</keyword>
<feature type="signal peptide" evidence="9">
    <location>
        <begin position="1"/>
        <end position="18"/>
    </location>
</feature>
<dbReference type="PANTHER" id="PTHR24270:SF62">
    <property type="entry name" value="LOW-DENSITY LIPOPROTEIN RECEPTOR-RELATED PROTEIN 2"/>
    <property type="match status" value="1"/>
</dbReference>
<feature type="disulfide bond" evidence="8">
    <location>
        <begin position="399"/>
        <end position="414"/>
    </location>
</feature>
<keyword evidence="5" id="KW-1133">Transmembrane helix</keyword>
<dbReference type="CDD" id="cd00112">
    <property type="entry name" value="LDLa"/>
    <property type="match status" value="3"/>
</dbReference>
<dbReference type="Gene3D" id="4.10.400.10">
    <property type="entry name" value="Low-density Lipoprotein Receptor"/>
    <property type="match status" value="3"/>
</dbReference>
<dbReference type="PROSITE" id="PS50835">
    <property type="entry name" value="IG_LIKE"/>
    <property type="match status" value="1"/>
</dbReference>
<evidence type="ECO:0000256" key="8">
    <source>
        <dbReference type="PROSITE-ProRule" id="PRU00124"/>
    </source>
</evidence>
<feature type="disulfide bond" evidence="8">
    <location>
        <begin position="298"/>
        <end position="313"/>
    </location>
</feature>
<dbReference type="InterPro" id="IPR013783">
    <property type="entry name" value="Ig-like_fold"/>
</dbReference>
<dbReference type="SUPFAM" id="SSF48726">
    <property type="entry name" value="Immunoglobulin"/>
    <property type="match status" value="1"/>
</dbReference>
<dbReference type="InterPro" id="IPR023415">
    <property type="entry name" value="LDLR_class-A_CS"/>
</dbReference>
<dbReference type="AlphaFoldDB" id="A0A3P6U3V3"/>